<dbReference type="GO" id="GO:0005737">
    <property type="term" value="C:cytoplasm"/>
    <property type="evidence" value="ECO:0007669"/>
    <property type="project" value="TreeGrafter"/>
</dbReference>
<feature type="domain" description="Nucleoside phosphorylase" evidence="11">
    <location>
        <begin position="3"/>
        <end position="139"/>
    </location>
</feature>
<dbReference type="AlphaFoldDB" id="A0A183SYS8"/>
<dbReference type="PANTHER" id="PTHR11904">
    <property type="entry name" value="METHYLTHIOADENOSINE/PURINE NUCLEOSIDE PHOSPHORYLASE"/>
    <property type="match status" value="1"/>
</dbReference>
<comment type="catalytic activity">
    <reaction evidence="8">
        <text>2'-deoxyinosine + phosphate = 2-deoxy-alpha-D-ribose 1-phosphate + hypoxanthine</text>
        <dbReference type="Rhea" id="RHEA:27750"/>
        <dbReference type="ChEBI" id="CHEBI:17368"/>
        <dbReference type="ChEBI" id="CHEBI:28997"/>
        <dbReference type="ChEBI" id="CHEBI:43474"/>
        <dbReference type="ChEBI" id="CHEBI:57259"/>
        <dbReference type="EC" id="2.4.2.1"/>
    </reaction>
</comment>
<evidence type="ECO:0000256" key="1">
    <source>
        <dbReference type="ARBA" id="ARBA00005058"/>
    </source>
</evidence>
<evidence type="ECO:0000256" key="6">
    <source>
        <dbReference type="ARBA" id="ARBA00023918"/>
    </source>
</evidence>
<dbReference type="GO" id="GO:0004731">
    <property type="term" value="F:purine-nucleoside phosphorylase activity"/>
    <property type="evidence" value="ECO:0007669"/>
    <property type="project" value="UniProtKB-EC"/>
</dbReference>
<evidence type="ECO:0000256" key="7">
    <source>
        <dbReference type="ARBA" id="ARBA00023929"/>
    </source>
</evidence>
<comment type="similarity">
    <text evidence="2">Belongs to the PNP/MTAP phosphorylase family.</text>
</comment>
<name>A0A183SYS8_SCHSO</name>
<comment type="pathway">
    <text evidence="1">Purine metabolism; purine nucleoside salvage.</text>
</comment>
<evidence type="ECO:0000256" key="2">
    <source>
        <dbReference type="ARBA" id="ARBA00006751"/>
    </source>
</evidence>
<comment type="catalytic activity">
    <reaction evidence="6">
        <text>inosine + phosphate = alpha-D-ribose 1-phosphate + hypoxanthine</text>
        <dbReference type="Rhea" id="RHEA:27646"/>
        <dbReference type="ChEBI" id="CHEBI:17368"/>
        <dbReference type="ChEBI" id="CHEBI:17596"/>
        <dbReference type="ChEBI" id="CHEBI:43474"/>
        <dbReference type="ChEBI" id="CHEBI:57720"/>
        <dbReference type="EC" id="2.4.2.1"/>
    </reaction>
</comment>
<dbReference type="InterPro" id="IPR035994">
    <property type="entry name" value="Nucleoside_phosphorylase_sf"/>
</dbReference>
<sequence>LVGLNPLTGPNDERFGPRFPALTGMYDADLRQLAHRCGHDLGLEDCLHEGIYFHTAGPVYETPATSRILLHLGCDAIGMSTTQETIVARHLNMTIFAISMITDTENLDKKSELILTHAEVLNVANQRAPVLARLLEKMVTCL</sequence>
<comment type="catalytic activity">
    <reaction evidence="7">
        <text>2'-deoxyguanosine + phosphate = 2-deoxy-alpha-D-ribose 1-phosphate + guanine</text>
        <dbReference type="Rhea" id="RHEA:27738"/>
        <dbReference type="ChEBI" id="CHEBI:16235"/>
        <dbReference type="ChEBI" id="CHEBI:17172"/>
        <dbReference type="ChEBI" id="CHEBI:43474"/>
        <dbReference type="ChEBI" id="CHEBI:57259"/>
        <dbReference type="EC" id="2.4.2.1"/>
    </reaction>
</comment>
<evidence type="ECO:0000256" key="10">
    <source>
        <dbReference type="ARBA" id="ARBA00031036"/>
    </source>
</evidence>
<reference evidence="12" key="1">
    <citation type="submission" date="2016-06" db="UniProtKB">
        <authorList>
            <consortium name="WormBaseParasite"/>
        </authorList>
    </citation>
    <scope>IDENTIFICATION</scope>
</reference>
<evidence type="ECO:0000259" key="11">
    <source>
        <dbReference type="Pfam" id="PF01048"/>
    </source>
</evidence>
<organism evidence="12">
    <name type="scientific">Schistocephalus solidus</name>
    <name type="common">Tapeworm</name>
    <dbReference type="NCBI Taxonomy" id="70667"/>
    <lineage>
        <taxon>Eukaryota</taxon>
        <taxon>Metazoa</taxon>
        <taxon>Spiralia</taxon>
        <taxon>Lophotrochozoa</taxon>
        <taxon>Platyhelminthes</taxon>
        <taxon>Cestoda</taxon>
        <taxon>Eucestoda</taxon>
        <taxon>Diphyllobothriidea</taxon>
        <taxon>Diphyllobothriidae</taxon>
        <taxon>Schistocephalus</taxon>
    </lineage>
</organism>
<evidence type="ECO:0000256" key="5">
    <source>
        <dbReference type="ARBA" id="ARBA00022679"/>
    </source>
</evidence>
<keyword evidence="5" id="KW-0808">Transferase</keyword>
<dbReference type="CDD" id="cd09009">
    <property type="entry name" value="PNP-EcPNPII_like"/>
    <property type="match status" value="1"/>
</dbReference>
<dbReference type="InterPro" id="IPR011268">
    <property type="entry name" value="Purine_phosphorylase"/>
</dbReference>
<dbReference type="Pfam" id="PF01048">
    <property type="entry name" value="PNP_UDP_1"/>
    <property type="match status" value="1"/>
</dbReference>
<dbReference type="EC" id="2.4.2.1" evidence="3"/>
<dbReference type="SUPFAM" id="SSF53167">
    <property type="entry name" value="Purine and uridine phosphorylases"/>
    <property type="match status" value="1"/>
</dbReference>
<dbReference type="WBParaSite" id="SSLN_0000973601-mRNA-1">
    <property type="protein sequence ID" value="SSLN_0000973601-mRNA-1"/>
    <property type="gene ID" value="SSLN_0000973601"/>
</dbReference>
<protein>
    <recommendedName>
        <fullName evidence="3">purine-nucleoside phosphorylase</fullName>
        <ecNumber evidence="3">2.4.2.1</ecNumber>
    </recommendedName>
    <alternativeName>
        <fullName evidence="10">Inosine-guanosine phosphorylase</fullName>
    </alternativeName>
</protein>
<evidence type="ECO:0000256" key="3">
    <source>
        <dbReference type="ARBA" id="ARBA00011886"/>
    </source>
</evidence>
<dbReference type="Gene3D" id="3.40.50.1580">
    <property type="entry name" value="Nucleoside phosphorylase domain"/>
    <property type="match status" value="1"/>
</dbReference>
<keyword evidence="4" id="KW-0328">Glycosyltransferase</keyword>
<comment type="catalytic activity">
    <reaction evidence="9">
        <text>guanosine + phosphate = alpha-D-ribose 1-phosphate + guanine</text>
        <dbReference type="Rhea" id="RHEA:13233"/>
        <dbReference type="ChEBI" id="CHEBI:16235"/>
        <dbReference type="ChEBI" id="CHEBI:16750"/>
        <dbReference type="ChEBI" id="CHEBI:43474"/>
        <dbReference type="ChEBI" id="CHEBI:57720"/>
        <dbReference type="EC" id="2.4.2.1"/>
    </reaction>
</comment>
<evidence type="ECO:0000313" key="12">
    <source>
        <dbReference type="WBParaSite" id="SSLN_0000973601-mRNA-1"/>
    </source>
</evidence>
<dbReference type="UniPathway" id="UPA00606"/>
<evidence type="ECO:0000256" key="4">
    <source>
        <dbReference type="ARBA" id="ARBA00022676"/>
    </source>
</evidence>
<evidence type="ECO:0000256" key="8">
    <source>
        <dbReference type="ARBA" id="ARBA00023950"/>
    </source>
</evidence>
<accession>A0A183SYS8</accession>
<evidence type="ECO:0000256" key="9">
    <source>
        <dbReference type="ARBA" id="ARBA00023970"/>
    </source>
</evidence>
<dbReference type="InterPro" id="IPR000845">
    <property type="entry name" value="Nucleoside_phosphorylase_d"/>
</dbReference>
<dbReference type="GO" id="GO:0009116">
    <property type="term" value="P:nucleoside metabolic process"/>
    <property type="evidence" value="ECO:0007669"/>
    <property type="project" value="InterPro"/>
</dbReference>
<proteinExistence type="inferred from homology"/>
<dbReference type="PANTHER" id="PTHR11904:SF9">
    <property type="entry name" value="PURINE NUCLEOSIDE PHOSPHORYLASE-RELATED"/>
    <property type="match status" value="1"/>
</dbReference>